<keyword evidence="1" id="KW-0812">Transmembrane</keyword>
<keyword evidence="1" id="KW-1133">Transmembrane helix</keyword>
<dbReference type="OrthoDB" id="10026535at2759"/>
<dbReference type="EMBL" id="CAJNOM010000001">
    <property type="protein sequence ID" value="CAF0729597.1"/>
    <property type="molecule type" value="Genomic_DNA"/>
</dbReference>
<feature type="transmembrane region" description="Helical" evidence="1">
    <location>
        <begin position="61"/>
        <end position="81"/>
    </location>
</feature>
<dbReference type="AlphaFoldDB" id="A0A813MZ74"/>
<dbReference type="Proteomes" id="UP000663832">
    <property type="component" value="Unassembled WGS sequence"/>
</dbReference>
<sequence>MTINKNPHLSQHTFDMNRSHYIELRLLLTCFYIYLNYHTLIYMKQVIFHYSMLTSPFTHPYLYIHIRAIVGGCISLTYRYFLVYALWRKMADLLLISIIFLITVLSLRFLFDIYGYSTGYIKQSLYYPFNSFDTKKMSEEIIDLIFALIRNSIGLAFSCYMFTNIIYEHRSEQSTNEINHRLSISE</sequence>
<reference evidence="2" key="1">
    <citation type="submission" date="2021-02" db="EMBL/GenBank/DDBJ databases">
        <authorList>
            <person name="Nowell W R."/>
        </authorList>
    </citation>
    <scope>NUCLEOTIDE SEQUENCE</scope>
</reference>
<feature type="transmembrane region" description="Helical" evidence="1">
    <location>
        <begin position="93"/>
        <end position="111"/>
    </location>
</feature>
<organism evidence="2 3">
    <name type="scientific">Adineta steineri</name>
    <dbReference type="NCBI Taxonomy" id="433720"/>
    <lineage>
        <taxon>Eukaryota</taxon>
        <taxon>Metazoa</taxon>
        <taxon>Spiralia</taxon>
        <taxon>Gnathifera</taxon>
        <taxon>Rotifera</taxon>
        <taxon>Eurotatoria</taxon>
        <taxon>Bdelloidea</taxon>
        <taxon>Adinetida</taxon>
        <taxon>Adinetidae</taxon>
        <taxon>Adineta</taxon>
    </lineage>
</organism>
<keyword evidence="1" id="KW-0472">Membrane</keyword>
<protein>
    <submittedName>
        <fullName evidence="2">Uncharacterized protein</fullName>
    </submittedName>
</protein>
<evidence type="ECO:0000313" key="3">
    <source>
        <dbReference type="Proteomes" id="UP000663832"/>
    </source>
</evidence>
<evidence type="ECO:0000256" key="1">
    <source>
        <dbReference type="SAM" id="Phobius"/>
    </source>
</evidence>
<gene>
    <name evidence="2" type="ORF">QVE165_LOCUS145</name>
</gene>
<evidence type="ECO:0000313" key="2">
    <source>
        <dbReference type="EMBL" id="CAF0729597.1"/>
    </source>
</evidence>
<name>A0A813MZ74_9BILA</name>
<accession>A0A813MZ74</accession>
<feature type="transmembrane region" description="Helical" evidence="1">
    <location>
        <begin position="21"/>
        <end position="41"/>
    </location>
</feature>
<proteinExistence type="predicted"/>
<feature type="transmembrane region" description="Helical" evidence="1">
    <location>
        <begin position="141"/>
        <end position="163"/>
    </location>
</feature>
<comment type="caution">
    <text evidence="2">The sequence shown here is derived from an EMBL/GenBank/DDBJ whole genome shotgun (WGS) entry which is preliminary data.</text>
</comment>
<keyword evidence="3" id="KW-1185">Reference proteome</keyword>